<dbReference type="GeneTree" id="ENSGT01030000234573"/>
<reference evidence="9" key="2">
    <citation type="submission" date="2025-08" db="UniProtKB">
        <authorList>
            <consortium name="Ensembl"/>
        </authorList>
    </citation>
    <scope>IDENTIFICATION</scope>
</reference>
<sequence>VLQAPVGSSSPVGSLSSEDHDFDPTAEMLVHDFDDEKTLEEEEMLECKRNVSAEIEDLEKEGSMPLEELLVMYRYAAASSMDSSSGELADELPDMTLDKEEIAKDLLSGEYEEETQSSADDLTPSVTSHETTEFFPNKPRCELIRLFQPSYGRIGWLPEPYQADVPTGLCSYGDEEMAAEVEDQLLWSPGHLSQSAVEDFLCEVASRRESGETRTHVRDNEQALYELVKCNYNTREALERYNNNIRSSKEGSPPWSEEECRDFEHALRTYEKNFHLIQKHKVRTRSVAECVAFYYMWKKSERFDHLAQQRRSGKRKYGCRPGVIELMDRLVDGAETLGTDGSSSGCSGAGGSRTDASAGQQLGILNSITASDLTVLSSTMASVYSAADGTCLDSCNFLPLENTHRGATSPDHPPGFSPGGDAGRPGVLEGGFCLSGACGGTDCEWLDKRMKRTLPEPYIGDVSVANLDVDLEGHCTHRITGAKMAVSVTDFGSLAPSEPSGFMGSHPWHHQHTAVQLD</sequence>
<evidence type="ECO:0000256" key="5">
    <source>
        <dbReference type="ARBA" id="ARBA00023242"/>
    </source>
</evidence>
<dbReference type="Pfam" id="PF01448">
    <property type="entry name" value="ELM2"/>
    <property type="match status" value="1"/>
</dbReference>
<dbReference type="CDD" id="cd11661">
    <property type="entry name" value="SANT_MTA3_like"/>
    <property type="match status" value="1"/>
</dbReference>
<comment type="subcellular location">
    <subcellularLocation>
        <location evidence="1">Nucleus</location>
    </subcellularLocation>
</comment>
<evidence type="ECO:0000259" key="8">
    <source>
        <dbReference type="PROSITE" id="PS51293"/>
    </source>
</evidence>
<gene>
    <name evidence="9" type="primary">LOC114799333</name>
</gene>
<feature type="region of interest" description="Disordered" evidence="6">
    <location>
        <begin position="110"/>
        <end position="133"/>
    </location>
</feature>
<dbReference type="InterPro" id="IPR040138">
    <property type="entry name" value="MIER/MTA"/>
</dbReference>
<evidence type="ECO:0008006" key="11">
    <source>
        <dbReference type="Google" id="ProtNLM"/>
    </source>
</evidence>
<dbReference type="InterPro" id="IPR000949">
    <property type="entry name" value="ELM2_dom"/>
</dbReference>
<dbReference type="SUPFAM" id="SSF46689">
    <property type="entry name" value="Homeodomain-like"/>
    <property type="match status" value="1"/>
</dbReference>
<reference evidence="9" key="3">
    <citation type="submission" date="2025-09" db="UniProtKB">
        <authorList>
            <consortium name="Ensembl"/>
        </authorList>
    </citation>
    <scope>IDENTIFICATION</scope>
</reference>
<dbReference type="Proteomes" id="UP000694580">
    <property type="component" value="Chromosome 11"/>
</dbReference>
<dbReference type="PROSITE" id="PS51156">
    <property type="entry name" value="ELM2"/>
    <property type="match status" value="1"/>
</dbReference>
<keyword evidence="4" id="KW-0804">Transcription</keyword>
<evidence type="ECO:0000313" key="9">
    <source>
        <dbReference type="Ensembl" id="ENSDCDP00010039248.1"/>
    </source>
</evidence>
<dbReference type="Ensembl" id="ENSDCDT00010049019.1">
    <property type="protein sequence ID" value="ENSDCDP00010039248.1"/>
    <property type="gene ID" value="ENSDCDG00010025289.1"/>
</dbReference>
<dbReference type="PANTHER" id="PTHR10865">
    <property type="entry name" value="METASTASIS-ASSOCIATED PROTEIN AND MESODERM INDUCTION EARLY RESPONSE PROTEIN"/>
    <property type="match status" value="1"/>
</dbReference>
<dbReference type="InterPro" id="IPR001005">
    <property type="entry name" value="SANT/Myb"/>
</dbReference>
<dbReference type="PROSITE" id="PS51293">
    <property type="entry name" value="SANT"/>
    <property type="match status" value="1"/>
</dbReference>
<dbReference type="InterPro" id="IPR045787">
    <property type="entry name" value="MIER1/3_C"/>
</dbReference>
<dbReference type="Pfam" id="PF00249">
    <property type="entry name" value="Myb_DNA-binding"/>
    <property type="match status" value="1"/>
</dbReference>
<dbReference type="GO" id="GO:0032991">
    <property type="term" value="C:protein-containing complex"/>
    <property type="evidence" value="ECO:0007669"/>
    <property type="project" value="UniProtKB-ARBA"/>
</dbReference>
<dbReference type="Pfam" id="PF19426">
    <property type="entry name" value="MIER1_3_C"/>
    <property type="match status" value="1"/>
</dbReference>
<feature type="domain" description="SANT" evidence="8">
    <location>
        <begin position="250"/>
        <end position="302"/>
    </location>
</feature>
<dbReference type="PANTHER" id="PTHR10865:SF22">
    <property type="entry name" value="MESODERM INDUCTION EARLY RESPONSE PROTEIN 3"/>
    <property type="match status" value="1"/>
</dbReference>
<keyword evidence="5" id="KW-0539">Nucleus</keyword>
<evidence type="ECO:0000256" key="4">
    <source>
        <dbReference type="ARBA" id="ARBA00023163"/>
    </source>
</evidence>
<evidence type="ECO:0000256" key="2">
    <source>
        <dbReference type="ARBA" id="ARBA00022491"/>
    </source>
</evidence>
<accession>A0AAY4D1I2</accession>
<dbReference type="AlphaFoldDB" id="A0AAY4D1I2"/>
<evidence type="ECO:0000256" key="3">
    <source>
        <dbReference type="ARBA" id="ARBA00023015"/>
    </source>
</evidence>
<evidence type="ECO:0000256" key="6">
    <source>
        <dbReference type="SAM" id="MobiDB-lite"/>
    </source>
</evidence>
<dbReference type="SMART" id="SM01189">
    <property type="entry name" value="ELM2"/>
    <property type="match status" value="1"/>
</dbReference>
<dbReference type="InterPro" id="IPR017884">
    <property type="entry name" value="SANT_dom"/>
</dbReference>
<keyword evidence="2" id="KW-0678">Repressor</keyword>
<protein>
    <recommendedName>
        <fullName evidence="11">Mesoderm induction early response 1, family member 3 b</fullName>
    </recommendedName>
</protein>
<keyword evidence="10" id="KW-1185">Reference proteome</keyword>
<dbReference type="SMART" id="SM00717">
    <property type="entry name" value="SANT"/>
    <property type="match status" value="1"/>
</dbReference>
<dbReference type="GO" id="GO:0000122">
    <property type="term" value="P:negative regulation of transcription by RNA polymerase II"/>
    <property type="evidence" value="ECO:0007669"/>
    <property type="project" value="TreeGrafter"/>
</dbReference>
<feature type="compositionally biased region" description="Low complexity" evidence="6">
    <location>
        <begin position="1"/>
        <end position="16"/>
    </location>
</feature>
<organism evidence="9 10">
    <name type="scientific">Denticeps clupeoides</name>
    <name type="common">denticle herring</name>
    <dbReference type="NCBI Taxonomy" id="299321"/>
    <lineage>
        <taxon>Eukaryota</taxon>
        <taxon>Metazoa</taxon>
        <taxon>Chordata</taxon>
        <taxon>Craniata</taxon>
        <taxon>Vertebrata</taxon>
        <taxon>Euteleostomi</taxon>
        <taxon>Actinopterygii</taxon>
        <taxon>Neopterygii</taxon>
        <taxon>Teleostei</taxon>
        <taxon>Clupei</taxon>
        <taxon>Clupeiformes</taxon>
        <taxon>Denticipitoidei</taxon>
        <taxon>Denticipitidae</taxon>
        <taxon>Denticeps</taxon>
    </lineage>
</organism>
<dbReference type="GO" id="GO:0003714">
    <property type="term" value="F:transcription corepressor activity"/>
    <property type="evidence" value="ECO:0007669"/>
    <property type="project" value="TreeGrafter"/>
</dbReference>
<dbReference type="Gene3D" id="1.10.10.60">
    <property type="entry name" value="Homeodomain-like"/>
    <property type="match status" value="1"/>
</dbReference>
<reference evidence="9 10" key="1">
    <citation type="submission" date="2020-06" db="EMBL/GenBank/DDBJ databases">
        <authorList>
            <consortium name="Wellcome Sanger Institute Data Sharing"/>
        </authorList>
    </citation>
    <scope>NUCLEOTIDE SEQUENCE [LARGE SCALE GENOMIC DNA]</scope>
</reference>
<evidence type="ECO:0000256" key="1">
    <source>
        <dbReference type="ARBA" id="ARBA00004123"/>
    </source>
</evidence>
<feature type="domain" description="ELM2" evidence="7">
    <location>
        <begin position="152"/>
        <end position="245"/>
    </location>
</feature>
<feature type="compositionally biased region" description="Polar residues" evidence="6">
    <location>
        <begin position="116"/>
        <end position="129"/>
    </location>
</feature>
<proteinExistence type="predicted"/>
<dbReference type="InterPro" id="IPR009057">
    <property type="entry name" value="Homeodomain-like_sf"/>
</dbReference>
<evidence type="ECO:0000313" key="10">
    <source>
        <dbReference type="Proteomes" id="UP000694580"/>
    </source>
</evidence>
<feature type="region of interest" description="Disordered" evidence="6">
    <location>
        <begin position="1"/>
        <end position="22"/>
    </location>
</feature>
<name>A0AAY4D1I2_9TELE</name>
<evidence type="ECO:0000259" key="7">
    <source>
        <dbReference type="PROSITE" id="PS51156"/>
    </source>
</evidence>
<dbReference type="GO" id="GO:0005654">
    <property type="term" value="C:nucleoplasm"/>
    <property type="evidence" value="ECO:0007669"/>
    <property type="project" value="TreeGrafter"/>
</dbReference>
<dbReference type="FunFam" id="1.10.10.60:FF:000025">
    <property type="entry name" value="Mesoderm induction early response 1, transcriptional regulator"/>
    <property type="match status" value="1"/>
</dbReference>
<keyword evidence="3" id="KW-0805">Transcription regulation</keyword>
<dbReference type="GO" id="GO:0042826">
    <property type="term" value="F:histone deacetylase binding"/>
    <property type="evidence" value="ECO:0007669"/>
    <property type="project" value="TreeGrafter"/>
</dbReference>